<dbReference type="RefSeq" id="WP_150015754.1">
    <property type="nucleotide sequence ID" value="NZ_VWVM01000027.1"/>
</dbReference>
<protein>
    <submittedName>
        <fullName evidence="1">DUF2313 domain-containing protein</fullName>
    </submittedName>
</protein>
<accession>A0AB34CDX2</accession>
<dbReference type="EMBL" id="VWVM01000027">
    <property type="protein sequence ID" value="KAA6118661.1"/>
    <property type="molecule type" value="Genomic_DNA"/>
</dbReference>
<dbReference type="AlphaFoldDB" id="A0AB34CDX2"/>
<comment type="caution">
    <text evidence="1">The sequence shown here is derived from an EMBL/GenBank/DDBJ whole genome shotgun (WGS) entry which is preliminary data.</text>
</comment>
<keyword evidence="2" id="KW-1185">Reference proteome</keyword>
<evidence type="ECO:0000313" key="1">
    <source>
        <dbReference type="EMBL" id="KAA6118661.1"/>
    </source>
</evidence>
<proteinExistence type="predicted"/>
<sequence>MALQDEYTRLLVNLLPPGPAWEGDNALLEGLAPSLARVHKRTQDLTTEIDPGSTVELIDRYEALCGLPDACAPDGVQTLAQRQRRLDAKVNGYGGINEAFYRRQLDALGYTTTTITQYQNDDKSPDADWGEYWRYYWKVNIPENANVKRMTCRSKCNEALRTWGDTVVECVIDKLCPSHTVVVFAYDGQDEVTEYKKNASN</sequence>
<dbReference type="Proteomes" id="UP000324255">
    <property type="component" value="Unassembled WGS sequence"/>
</dbReference>
<name>A0AB34CDX2_9GAMM</name>
<gene>
    <name evidence="1" type="ORF">F3I20_21890</name>
</gene>
<reference evidence="1 2" key="1">
    <citation type="submission" date="2019-09" db="EMBL/GenBank/DDBJ databases">
        <title>Genomic diversity of phyloplane-associated Pantoea species in Pakistan cotton crop.</title>
        <authorList>
            <person name="Tufail M.R."/>
            <person name="Cook D.R."/>
        </authorList>
    </citation>
    <scope>NUCLEOTIDE SEQUENCE [LARGE SCALE GENOMIC DNA]</scope>
    <source>
        <strain evidence="1 2">B_8</strain>
    </source>
</reference>
<dbReference type="Pfam" id="PF10076">
    <property type="entry name" value="Phage_Mu_Gp48"/>
    <property type="match status" value="1"/>
</dbReference>
<evidence type="ECO:0000313" key="2">
    <source>
        <dbReference type="Proteomes" id="UP000324255"/>
    </source>
</evidence>
<dbReference type="InterPro" id="IPR018755">
    <property type="entry name" value="Phage_Mu_Gp48"/>
</dbReference>
<organism evidence="1 2">
    <name type="scientific">Candidatus Pantoea gossypiicola</name>
    <dbReference type="NCBI Taxonomy" id="2608008"/>
    <lineage>
        <taxon>Bacteria</taxon>
        <taxon>Pseudomonadati</taxon>
        <taxon>Pseudomonadota</taxon>
        <taxon>Gammaproteobacteria</taxon>
        <taxon>Enterobacterales</taxon>
        <taxon>Erwiniaceae</taxon>
        <taxon>Pantoea</taxon>
    </lineage>
</organism>